<dbReference type="GO" id="GO:0012505">
    <property type="term" value="C:endomembrane system"/>
    <property type="evidence" value="ECO:0007669"/>
    <property type="project" value="UniProtKB-SubCell"/>
</dbReference>
<evidence type="ECO:0000256" key="1">
    <source>
        <dbReference type="ARBA" id="ARBA00004308"/>
    </source>
</evidence>
<dbReference type="PANTHER" id="PTHR35791:SF1">
    <property type="entry name" value="UPF0754 MEMBRANE PROTEIN YHEB"/>
    <property type="match status" value="1"/>
</dbReference>
<dbReference type="EMBL" id="JARSFG010000047">
    <property type="protein sequence ID" value="MEC1180835.1"/>
    <property type="molecule type" value="Genomic_DNA"/>
</dbReference>
<evidence type="ECO:0000313" key="7">
    <source>
        <dbReference type="EMBL" id="MEC1180835.1"/>
    </source>
</evidence>
<dbReference type="Pfam" id="PF04286">
    <property type="entry name" value="DUF445"/>
    <property type="match status" value="1"/>
</dbReference>
<feature type="transmembrane region" description="Helical" evidence="6">
    <location>
        <begin position="357"/>
        <end position="379"/>
    </location>
</feature>
<protein>
    <submittedName>
        <fullName evidence="7">DUF445 family protein</fullName>
    </submittedName>
</protein>
<dbReference type="AlphaFoldDB" id="A0AAW9NZL6"/>
<evidence type="ECO:0000256" key="6">
    <source>
        <dbReference type="SAM" id="Phobius"/>
    </source>
</evidence>
<dbReference type="RefSeq" id="WP_326125307.1">
    <property type="nucleotide sequence ID" value="NZ_JARSFG010000047.1"/>
</dbReference>
<organism evidence="7 8">
    <name type="scientific">Metasolibacillus meyeri</name>
    <dbReference type="NCBI Taxonomy" id="1071052"/>
    <lineage>
        <taxon>Bacteria</taxon>
        <taxon>Bacillati</taxon>
        <taxon>Bacillota</taxon>
        <taxon>Bacilli</taxon>
        <taxon>Bacillales</taxon>
        <taxon>Caryophanaceae</taxon>
        <taxon>Metasolibacillus</taxon>
    </lineage>
</organism>
<gene>
    <name evidence="7" type="ORF">P9B03_20500</name>
</gene>
<keyword evidence="8" id="KW-1185">Reference proteome</keyword>
<keyword evidence="5 6" id="KW-0472">Membrane</keyword>
<keyword evidence="4 6" id="KW-1133">Transmembrane helix</keyword>
<evidence type="ECO:0000256" key="4">
    <source>
        <dbReference type="ARBA" id="ARBA00022989"/>
    </source>
</evidence>
<evidence type="ECO:0000256" key="2">
    <source>
        <dbReference type="ARBA" id="ARBA00008053"/>
    </source>
</evidence>
<dbReference type="Proteomes" id="UP001344888">
    <property type="component" value="Unassembled WGS sequence"/>
</dbReference>
<comment type="caution">
    <text evidence="7">The sequence shown here is derived from an EMBL/GenBank/DDBJ whole genome shotgun (WGS) entry which is preliminary data.</text>
</comment>
<sequence>MDSLFGLLILLAGVGAIVGAATNYMAIKMLFRPYKPIYFMRWRLPLTPGLIPKRRDVLAIQLGKTVSEYLLTPDTVKKKFLSQDIRDNVQAFAKQKITETIFTTDKTIHDWLKLANLQHTPTLIEQKVDEVIANQFASVKNVLSTKTIQQLLPEDLEPVLDKKIGDAVDQILDKGVAYFQSPEGAKTIKNLLDDFLNSKGSFGGMIQMFMGDSLSLVEKVQRELIRFLQAPGTSSLLYRIFSAEWEKIKQRPAMDFMKDVNFGTIEQSIQAYAREQLAIEARLDKTINDYWPNGQAWACDELLPKVMDKAFLAAEGKIEDVLKRLNLAEVVREQVDSFPIAKLEELVLGIISRELRMITWLGGIIGGLVGIVQAIIVFMTK</sequence>
<comment type="similarity">
    <text evidence="2">Belongs to the UPF0754 family.</text>
</comment>
<keyword evidence="3 6" id="KW-0812">Transmembrane</keyword>
<accession>A0AAW9NZL6</accession>
<evidence type="ECO:0000313" key="8">
    <source>
        <dbReference type="Proteomes" id="UP001344888"/>
    </source>
</evidence>
<dbReference type="PANTHER" id="PTHR35791">
    <property type="entry name" value="UPF0754 MEMBRANE PROTEIN YHEB"/>
    <property type="match status" value="1"/>
</dbReference>
<evidence type="ECO:0000256" key="3">
    <source>
        <dbReference type="ARBA" id="ARBA00022692"/>
    </source>
</evidence>
<reference evidence="7 8" key="1">
    <citation type="submission" date="2023-03" db="EMBL/GenBank/DDBJ databases">
        <title>Bacillus Genome Sequencing.</title>
        <authorList>
            <person name="Dunlap C."/>
        </authorList>
    </citation>
    <scope>NUCLEOTIDE SEQUENCE [LARGE SCALE GENOMIC DNA]</scope>
    <source>
        <strain evidence="7 8">B-59205</strain>
    </source>
</reference>
<proteinExistence type="inferred from homology"/>
<dbReference type="InterPro" id="IPR007383">
    <property type="entry name" value="DUF445"/>
</dbReference>
<evidence type="ECO:0000256" key="5">
    <source>
        <dbReference type="ARBA" id="ARBA00023136"/>
    </source>
</evidence>
<name>A0AAW9NZL6_9BACL</name>
<comment type="subcellular location">
    <subcellularLocation>
        <location evidence="1">Endomembrane system</location>
    </subcellularLocation>
</comment>